<dbReference type="OrthoDB" id="10339754at2759"/>
<proteinExistence type="predicted"/>
<reference evidence="2" key="1">
    <citation type="submission" date="2017-10" db="EMBL/GenBank/DDBJ databases">
        <title>Rapid genome shrinkage in a self-fertile nematode reveals novel sperm competition proteins.</title>
        <authorList>
            <person name="Yin D."/>
            <person name="Schwarz E.M."/>
            <person name="Thomas C.G."/>
            <person name="Felde R.L."/>
            <person name="Korf I.F."/>
            <person name="Cutter A.D."/>
            <person name="Schartner C.M."/>
            <person name="Ralston E.J."/>
            <person name="Meyer B.J."/>
            <person name="Haag E.S."/>
        </authorList>
    </citation>
    <scope>NUCLEOTIDE SEQUENCE [LARGE SCALE GENOMIC DNA]</scope>
    <source>
        <strain evidence="2">JU1422</strain>
    </source>
</reference>
<dbReference type="EMBL" id="PDUG01000006">
    <property type="protein sequence ID" value="PIC16809.1"/>
    <property type="molecule type" value="Genomic_DNA"/>
</dbReference>
<protein>
    <submittedName>
        <fullName evidence="1">Uncharacterized protein</fullName>
    </submittedName>
</protein>
<sequence>MSKLVNIVLSFFCIKGERLETEESEKEQDGMIENAPEIKENEIDSAAPKINQGVMNGITINAINVKQMKEAPLGFTEDVINQLFTLTDVCGEKNSGQIFIQNDIESLHRLVDCLDATNAYHESLANIRMKIRDNQ</sequence>
<dbReference type="Proteomes" id="UP000230233">
    <property type="component" value="Chromosome X"/>
</dbReference>
<evidence type="ECO:0000313" key="1">
    <source>
        <dbReference type="EMBL" id="PIC16809.1"/>
    </source>
</evidence>
<organism evidence="1 2">
    <name type="scientific">Caenorhabditis nigoni</name>
    <dbReference type="NCBI Taxonomy" id="1611254"/>
    <lineage>
        <taxon>Eukaryota</taxon>
        <taxon>Metazoa</taxon>
        <taxon>Ecdysozoa</taxon>
        <taxon>Nematoda</taxon>
        <taxon>Chromadorea</taxon>
        <taxon>Rhabditida</taxon>
        <taxon>Rhabditina</taxon>
        <taxon>Rhabditomorpha</taxon>
        <taxon>Rhabditoidea</taxon>
        <taxon>Rhabditidae</taxon>
        <taxon>Peloderinae</taxon>
        <taxon>Caenorhabditis</taxon>
    </lineage>
</organism>
<gene>
    <name evidence="1" type="primary">Cnig_chr_X.g23277</name>
    <name evidence="1" type="ORF">B9Z55_023277</name>
</gene>
<comment type="caution">
    <text evidence="1">The sequence shown here is derived from an EMBL/GenBank/DDBJ whole genome shotgun (WGS) entry which is preliminary data.</text>
</comment>
<evidence type="ECO:0000313" key="2">
    <source>
        <dbReference type="Proteomes" id="UP000230233"/>
    </source>
</evidence>
<accession>A0A2G5SPG4</accession>
<dbReference type="AlphaFoldDB" id="A0A2G5SPG4"/>
<keyword evidence="2" id="KW-1185">Reference proteome</keyword>
<name>A0A2G5SPG4_9PELO</name>